<dbReference type="Gene3D" id="3.40.1350.10">
    <property type="match status" value="1"/>
</dbReference>
<gene>
    <name evidence="2" type="ORF">OP10G_2451</name>
</gene>
<dbReference type="InterPro" id="IPR011856">
    <property type="entry name" value="tRNA_endonuc-like_dom_sf"/>
</dbReference>
<dbReference type="EMBL" id="CP007139">
    <property type="protein sequence ID" value="AIE85819.1"/>
    <property type="molecule type" value="Genomic_DNA"/>
</dbReference>
<dbReference type="SUPFAM" id="SSF52980">
    <property type="entry name" value="Restriction endonuclease-like"/>
    <property type="match status" value="1"/>
</dbReference>
<keyword evidence="3" id="KW-1185">Reference proteome</keyword>
<dbReference type="GO" id="GO:0003677">
    <property type="term" value="F:DNA binding"/>
    <property type="evidence" value="ECO:0007669"/>
    <property type="project" value="InterPro"/>
</dbReference>
<dbReference type="InterPro" id="IPR007560">
    <property type="entry name" value="Restrct_endonuc_IV_Mrr"/>
</dbReference>
<evidence type="ECO:0000313" key="3">
    <source>
        <dbReference type="Proteomes" id="UP000027982"/>
    </source>
</evidence>
<dbReference type="KEGG" id="fgi:OP10G_2451"/>
<name>A0A068NW31_FIMGI</name>
<evidence type="ECO:0000259" key="1">
    <source>
        <dbReference type="Pfam" id="PF04471"/>
    </source>
</evidence>
<protein>
    <recommendedName>
        <fullName evidence="1">Restriction endonuclease type IV Mrr domain-containing protein</fullName>
    </recommendedName>
</protein>
<accession>A0A068NW31</accession>
<sequence length="346" mass="37962">MVEQLAARLLRIGGIDVETRVMLPPAGGTGGRREIDILIRIRLPGGNEALYAVECKNEKKPIEAEYIDAFYGKLTYLGIPAENGIFVSRSTYRRGAVERAAAASVRLLRLTGLKDDGLTAMVLEAIQSVVYLLADIEEMTVSTSSNDGGPLFCTEDGSYAGNLMDLVHRAWAQGGIPRVLGQHEVVLAVPPHWRSRTAGEPAEVFEASAKVKVIGVVYTVVGEATTHTLTDHGTGVVQRGEIQARWDETKHRIVLASFGSSDELERHLQGLRGLIHVVARNVPMPRINVRSDWGRLYWPPSDQVLSTIVNRFDQGLPIGQPQDDFEGTVFDRVFDPVAAAYVARFH</sequence>
<dbReference type="InterPro" id="IPR011335">
    <property type="entry name" value="Restrct_endonuc-II-like"/>
</dbReference>
<dbReference type="Pfam" id="PF04471">
    <property type="entry name" value="Mrr_cat"/>
    <property type="match status" value="1"/>
</dbReference>
<evidence type="ECO:0000313" key="2">
    <source>
        <dbReference type="EMBL" id="AIE85819.1"/>
    </source>
</evidence>
<organism evidence="2 3">
    <name type="scientific">Fimbriimonas ginsengisoli Gsoil 348</name>
    <dbReference type="NCBI Taxonomy" id="661478"/>
    <lineage>
        <taxon>Bacteria</taxon>
        <taxon>Bacillati</taxon>
        <taxon>Armatimonadota</taxon>
        <taxon>Fimbriimonadia</taxon>
        <taxon>Fimbriimonadales</taxon>
        <taxon>Fimbriimonadaceae</taxon>
        <taxon>Fimbriimonas</taxon>
    </lineage>
</organism>
<dbReference type="HOGENOM" id="CLU_801109_0_0_0"/>
<feature type="domain" description="Restriction endonuclease type IV Mrr" evidence="1">
    <location>
        <begin position="3"/>
        <end position="113"/>
    </location>
</feature>
<proteinExistence type="predicted"/>
<dbReference type="AlphaFoldDB" id="A0A068NW31"/>
<dbReference type="GO" id="GO:0009307">
    <property type="term" value="P:DNA restriction-modification system"/>
    <property type="evidence" value="ECO:0007669"/>
    <property type="project" value="InterPro"/>
</dbReference>
<dbReference type="GO" id="GO:0004519">
    <property type="term" value="F:endonuclease activity"/>
    <property type="evidence" value="ECO:0007669"/>
    <property type="project" value="InterPro"/>
</dbReference>
<dbReference type="Proteomes" id="UP000027982">
    <property type="component" value="Chromosome"/>
</dbReference>
<reference evidence="2 3" key="1">
    <citation type="journal article" date="2014" name="PLoS ONE">
        <title>The first complete genome sequence of the class fimbriimonadia in the phylum armatimonadetes.</title>
        <authorList>
            <person name="Hu Z.Y."/>
            <person name="Wang Y.Z."/>
            <person name="Im W.T."/>
            <person name="Wang S.Y."/>
            <person name="Zhao G.P."/>
            <person name="Zheng H.J."/>
            <person name="Quan Z.X."/>
        </authorList>
    </citation>
    <scope>NUCLEOTIDE SEQUENCE [LARGE SCALE GENOMIC DNA]</scope>
    <source>
        <strain evidence="2">Gsoil 348</strain>
    </source>
</reference>